<dbReference type="AlphaFoldDB" id="A0A1B0CN61"/>
<evidence type="ECO:0000313" key="2">
    <source>
        <dbReference type="EnsemblMetazoa" id="LLOJ006145-PA"/>
    </source>
</evidence>
<accession>A0A1B0CN61</accession>
<evidence type="ECO:0000313" key="3">
    <source>
        <dbReference type="Proteomes" id="UP000092461"/>
    </source>
</evidence>
<feature type="region of interest" description="Disordered" evidence="1">
    <location>
        <begin position="1"/>
        <end position="20"/>
    </location>
</feature>
<keyword evidence="3" id="KW-1185">Reference proteome</keyword>
<dbReference type="EMBL" id="AJWK01019837">
    <property type="status" value="NOT_ANNOTATED_CDS"/>
    <property type="molecule type" value="Genomic_DNA"/>
</dbReference>
<sequence>MTTQPPHAPPQAIHAPQMSGYAPQYWYQPETNPSLLT</sequence>
<dbReference type="Proteomes" id="UP000092461">
    <property type="component" value="Unassembled WGS sequence"/>
</dbReference>
<name>A0A1B0CN61_LUTLO</name>
<dbReference type="EnsemblMetazoa" id="LLOJ006145-RA">
    <property type="protein sequence ID" value="LLOJ006145-PA"/>
    <property type="gene ID" value="LLOJ006145"/>
</dbReference>
<evidence type="ECO:0000256" key="1">
    <source>
        <dbReference type="SAM" id="MobiDB-lite"/>
    </source>
</evidence>
<organism evidence="2 3">
    <name type="scientific">Lutzomyia longipalpis</name>
    <name type="common">Sand fly</name>
    <dbReference type="NCBI Taxonomy" id="7200"/>
    <lineage>
        <taxon>Eukaryota</taxon>
        <taxon>Metazoa</taxon>
        <taxon>Ecdysozoa</taxon>
        <taxon>Arthropoda</taxon>
        <taxon>Hexapoda</taxon>
        <taxon>Insecta</taxon>
        <taxon>Pterygota</taxon>
        <taxon>Neoptera</taxon>
        <taxon>Endopterygota</taxon>
        <taxon>Diptera</taxon>
        <taxon>Nematocera</taxon>
        <taxon>Psychodoidea</taxon>
        <taxon>Psychodidae</taxon>
        <taxon>Lutzomyia</taxon>
        <taxon>Lutzomyia</taxon>
    </lineage>
</organism>
<dbReference type="VEuPathDB" id="VectorBase:LLOJ006145"/>
<protein>
    <submittedName>
        <fullName evidence="2">Uncharacterized protein</fullName>
    </submittedName>
</protein>
<reference evidence="2" key="1">
    <citation type="submission" date="2020-05" db="UniProtKB">
        <authorList>
            <consortium name="EnsemblMetazoa"/>
        </authorList>
    </citation>
    <scope>IDENTIFICATION</scope>
    <source>
        <strain evidence="2">Jacobina</strain>
    </source>
</reference>
<proteinExistence type="predicted"/>